<dbReference type="PANTHER" id="PTHR24096:SF149">
    <property type="entry name" value="AMP-BINDING DOMAIN-CONTAINING PROTEIN-RELATED"/>
    <property type="match status" value="1"/>
</dbReference>
<dbReference type="PANTHER" id="PTHR24096">
    <property type="entry name" value="LONG-CHAIN-FATTY-ACID--COA LIGASE"/>
    <property type="match status" value="1"/>
</dbReference>
<dbReference type="Gene3D" id="3.40.50.12780">
    <property type="entry name" value="N-terminal domain of ligase-like"/>
    <property type="match status" value="1"/>
</dbReference>
<organism evidence="5 6">
    <name type="scientific">Neoarthrinium moseri</name>
    <dbReference type="NCBI Taxonomy" id="1658444"/>
    <lineage>
        <taxon>Eukaryota</taxon>
        <taxon>Fungi</taxon>
        <taxon>Dikarya</taxon>
        <taxon>Ascomycota</taxon>
        <taxon>Pezizomycotina</taxon>
        <taxon>Sordariomycetes</taxon>
        <taxon>Xylariomycetidae</taxon>
        <taxon>Amphisphaeriales</taxon>
        <taxon>Apiosporaceae</taxon>
        <taxon>Neoarthrinium</taxon>
    </lineage>
</organism>
<evidence type="ECO:0000256" key="2">
    <source>
        <dbReference type="ARBA" id="ARBA00022598"/>
    </source>
</evidence>
<keyword evidence="2" id="KW-0436">Ligase</keyword>
<keyword evidence="6" id="KW-1185">Reference proteome</keyword>
<comment type="similarity">
    <text evidence="1">Belongs to the ATP-dependent AMP-binding enzyme family.</text>
</comment>
<sequence length="548" mass="59828">MSGLRIYHSPYPAARIPTDLSLSQFLLTTNPDDVGDEKTILEDFGWPNESISYGGLRDAASRYAAALRQVLDFQPGDVACIYGYNSVKWCVFAHSVLWSGGSFSYELVHYLEIAQPKVVAVDGELLPRVMSALKEMKLPNGPTIVALDTSRRILDGPFLKFPVDFESKEAGGIPPYDLSSVDNRTIPAAMVFSSGTSGKPKGVVLSHHNLIAHLLTVRTTNPFVYNAQVREVFYPSFAHIYGVTSGILVPAWTGGYVVAMKHYDFLPYLQRCSEIKGTILRLVPATAIRLVKDPASRGLDLTTVKTVMCAGAALPPEIVTGLQSILDPGTTVLNGYGMSEATIALQRDTRSAKAGSVGKPASGVSIRVVDDNGGDVRPGEDGECLVQTPTVFMHYKDNPSETKATFDGRWLKTGDVVRVDDDGFFWLTGRKKELIKYKANQVAPAELEAILLEHPLVSEAGVCGMYDESMDTEVPAGCVVLAQEANRRQQQEHLKTLKSYLDNRVAPYKKLRGGIYAVKSLPKGSTGKLLRRELPSLIGDAKRQRSCL</sequence>
<dbReference type="InterPro" id="IPR045851">
    <property type="entry name" value="AMP-bd_C_sf"/>
</dbReference>
<dbReference type="Pfam" id="PF13193">
    <property type="entry name" value="AMP-binding_C"/>
    <property type="match status" value="1"/>
</dbReference>
<dbReference type="Proteomes" id="UP000829685">
    <property type="component" value="Unassembled WGS sequence"/>
</dbReference>
<dbReference type="InterPro" id="IPR000873">
    <property type="entry name" value="AMP-dep_synth/lig_dom"/>
</dbReference>
<evidence type="ECO:0000313" key="5">
    <source>
        <dbReference type="EMBL" id="KAI1867547.1"/>
    </source>
</evidence>
<dbReference type="AlphaFoldDB" id="A0A9P9WKK6"/>
<gene>
    <name evidence="5" type="ORF">JX265_007349</name>
</gene>
<feature type="domain" description="AMP-dependent synthetase/ligase" evidence="3">
    <location>
        <begin position="47"/>
        <end position="395"/>
    </location>
</feature>
<feature type="domain" description="AMP-binding enzyme C-terminal" evidence="4">
    <location>
        <begin position="446"/>
        <end position="528"/>
    </location>
</feature>
<dbReference type="PROSITE" id="PS00455">
    <property type="entry name" value="AMP_BINDING"/>
    <property type="match status" value="1"/>
</dbReference>
<dbReference type="EMBL" id="JAFIMR010000018">
    <property type="protein sequence ID" value="KAI1867547.1"/>
    <property type="molecule type" value="Genomic_DNA"/>
</dbReference>
<dbReference type="SUPFAM" id="SSF56801">
    <property type="entry name" value="Acetyl-CoA synthetase-like"/>
    <property type="match status" value="1"/>
</dbReference>
<evidence type="ECO:0000259" key="3">
    <source>
        <dbReference type="Pfam" id="PF00501"/>
    </source>
</evidence>
<dbReference type="Pfam" id="PF00501">
    <property type="entry name" value="AMP-binding"/>
    <property type="match status" value="1"/>
</dbReference>
<protein>
    <submittedName>
        <fullName evidence="5">Uncharacterized protein</fullName>
    </submittedName>
</protein>
<dbReference type="GO" id="GO:0016405">
    <property type="term" value="F:CoA-ligase activity"/>
    <property type="evidence" value="ECO:0007669"/>
    <property type="project" value="TreeGrafter"/>
</dbReference>
<evidence type="ECO:0000256" key="1">
    <source>
        <dbReference type="ARBA" id="ARBA00006432"/>
    </source>
</evidence>
<name>A0A9P9WKK6_9PEZI</name>
<reference evidence="5" key="1">
    <citation type="submission" date="2021-03" db="EMBL/GenBank/DDBJ databases">
        <title>Revisited historic fungal species revealed as producer of novel bioactive compounds through whole genome sequencing and comparative genomics.</title>
        <authorList>
            <person name="Vignolle G.A."/>
            <person name="Hochenegger N."/>
            <person name="Mach R.L."/>
            <person name="Mach-Aigner A.R."/>
            <person name="Javad Rahimi M."/>
            <person name="Salim K.A."/>
            <person name="Chan C.M."/>
            <person name="Lim L.B.L."/>
            <person name="Cai F."/>
            <person name="Druzhinina I.S."/>
            <person name="U'Ren J.M."/>
            <person name="Derntl C."/>
        </authorList>
    </citation>
    <scope>NUCLEOTIDE SEQUENCE</scope>
    <source>
        <strain evidence="5">TUCIM 5799</strain>
    </source>
</reference>
<accession>A0A9P9WKK6</accession>
<dbReference type="InterPro" id="IPR025110">
    <property type="entry name" value="AMP-bd_C"/>
</dbReference>
<dbReference type="GO" id="GO:0019748">
    <property type="term" value="P:secondary metabolic process"/>
    <property type="evidence" value="ECO:0007669"/>
    <property type="project" value="TreeGrafter"/>
</dbReference>
<evidence type="ECO:0000259" key="4">
    <source>
        <dbReference type="Pfam" id="PF13193"/>
    </source>
</evidence>
<dbReference type="Gene3D" id="3.30.300.30">
    <property type="match status" value="1"/>
</dbReference>
<evidence type="ECO:0000313" key="6">
    <source>
        <dbReference type="Proteomes" id="UP000829685"/>
    </source>
</evidence>
<dbReference type="InterPro" id="IPR020845">
    <property type="entry name" value="AMP-binding_CS"/>
</dbReference>
<proteinExistence type="inferred from homology"/>
<dbReference type="InterPro" id="IPR042099">
    <property type="entry name" value="ANL_N_sf"/>
</dbReference>
<comment type="caution">
    <text evidence="5">The sequence shown here is derived from an EMBL/GenBank/DDBJ whole genome shotgun (WGS) entry which is preliminary data.</text>
</comment>